<name>A0AA35SX84_GEOBA</name>
<gene>
    <name evidence="1" type="ORF">GBAR_LOCUS20734</name>
</gene>
<proteinExistence type="predicted"/>
<protein>
    <submittedName>
        <fullName evidence="1">Uncharacterized protein</fullName>
    </submittedName>
</protein>
<keyword evidence="2" id="KW-1185">Reference proteome</keyword>
<comment type="caution">
    <text evidence="1">The sequence shown here is derived from an EMBL/GenBank/DDBJ whole genome shotgun (WGS) entry which is preliminary data.</text>
</comment>
<organism evidence="1 2">
    <name type="scientific">Geodia barretti</name>
    <name type="common">Barrett's horny sponge</name>
    <dbReference type="NCBI Taxonomy" id="519541"/>
    <lineage>
        <taxon>Eukaryota</taxon>
        <taxon>Metazoa</taxon>
        <taxon>Porifera</taxon>
        <taxon>Demospongiae</taxon>
        <taxon>Heteroscleromorpha</taxon>
        <taxon>Tetractinellida</taxon>
        <taxon>Astrophorina</taxon>
        <taxon>Geodiidae</taxon>
        <taxon>Geodia</taxon>
    </lineage>
</organism>
<dbReference type="EMBL" id="CASHTH010002909">
    <property type="protein sequence ID" value="CAI8037053.1"/>
    <property type="molecule type" value="Genomic_DNA"/>
</dbReference>
<dbReference type="AlphaFoldDB" id="A0AA35SX84"/>
<evidence type="ECO:0000313" key="2">
    <source>
        <dbReference type="Proteomes" id="UP001174909"/>
    </source>
</evidence>
<reference evidence="1" key="1">
    <citation type="submission" date="2023-03" db="EMBL/GenBank/DDBJ databases">
        <authorList>
            <person name="Steffen K."/>
            <person name="Cardenas P."/>
        </authorList>
    </citation>
    <scope>NUCLEOTIDE SEQUENCE</scope>
</reference>
<evidence type="ECO:0000313" key="1">
    <source>
        <dbReference type="EMBL" id="CAI8037053.1"/>
    </source>
</evidence>
<accession>A0AA35SX84</accession>
<sequence length="46" mass="5070">MKTFSASTPVSLGPLSLPYMWAYLIANCITQYPTSTAYTYTRTSNG</sequence>
<dbReference type="Proteomes" id="UP001174909">
    <property type="component" value="Unassembled WGS sequence"/>
</dbReference>